<dbReference type="InterPro" id="IPR007492">
    <property type="entry name" value="LytTR_DNA-bd_dom"/>
</dbReference>
<feature type="transmembrane region" description="Helical" evidence="1">
    <location>
        <begin position="79"/>
        <end position="96"/>
    </location>
</feature>
<dbReference type="EMBL" id="CP076361">
    <property type="protein sequence ID" value="QWK91390.1"/>
    <property type="molecule type" value="Genomic_DNA"/>
</dbReference>
<reference evidence="3" key="1">
    <citation type="submission" date="2021-06" db="EMBL/GenBank/DDBJ databases">
        <title>Direct submission.</title>
        <authorList>
            <person name="Lee C.-S."/>
            <person name="Jin L."/>
        </authorList>
    </citation>
    <scope>NUCLEOTIDE SEQUENCE</scope>
    <source>
        <strain evidence="3">Con5</strain>
    </source>
</reference>
<dbReference type="Pfam" id="PF04397">
    <property type="entry name" value="LytTR"/>
    <property type="match status" value="1"/>
</dbReference>
<keyword evidence="1" id="KW-1133">Transmembrane helix</keyword>
<feature type="transmembrane region" description="Helical" evidence="1">
    <location>
        <begin position="46"/>
        <end position="67"/>
    </location>
</feature>
<keyword evidence="1" id="KW-0812">Transmembrane</keyword>
<dbReference type="KEGG" id="gfu:KM031_05755"/>
<evidence type="ECO:0000256" key="1">
    <source>
        <dbReference type="SAM" id="Phobius"/>
    </source>
</evidence>
<dbReference type="SMART" id="SM00850">
    <property type="entry name" value="LytTR"/>
    <property type="match status" value="1"/>
</dbReference>
<accession>A0A975P7Q8</accession>
<keyword evidence="4" id="KW-1185">Reference proteome</keyword>
<protein>
    <submittedName>
        <fullName evidence="3">LytTR family transcriptional regulator</fullName>
    </submittedName>
</protein>
<dbReference type="GO" id="GO:0003677">
    <property type="term" value="F:DNA binding"/>
    <property type="evidence" value="ECO:0007669"/>
    <property type="project" value="InterPro"/>
</dbReference>
<sequence>MHAFFAVLKADFRSAVPYVVWAVLTVVVALAGPFGSYVGLDLPQRLVFWGVLMALGILAGTICRAAVHELLGLRDFRRGAFLTAMLSAVILTWPLYALADHMFDQEKALAPDHFEIALFIFATSLCVGAFRHSLGLMPNPLEGRAFAEVAEQDAPPEMPAPPLPRVVSRLDPALQGRLIAMTVRNHYVDVTTTAGQGSILMRFADAMAEATEESGIQIHRSHWVAWWAVTGVDKAEGKVWVTLAQDMRLPVSKSHRAKLEERGLL</sequence>
<dbReference type="PROSITE" id="PS50930">
    <property type="entry name" value="HTH_LYTTR"/>
    <property type="match status" value="1"/>
</dbReference>
<feature type="transmembrane region" description="Helical" evidence="1">
    <location>
        <begin position="116"/>
        <end position="134"/>
    </location>
</feature>
<evidence type="ECO:0000259" key="2">
    <source>
        <dbReference type="PROSITE" id="PS50930"/>
    </source>
</evidence>
<evidence type="ECO:0000313" key="3">
    <source>
        <dbReference type="EMBL" id="QWK91390.1"/>
    </source>
</evidence>
<feature type="transmembrane region" description="Helical" evidence="1">
    <location>
        <begin position="18"/>
        <end position="40"/>
    </location>
</feature>
<proteinExistence type="predicted"/>
<name>A0A975P7Q8_9RHOB</name>
<evidence type="ECO:0000313" key="4">
    <source>
        <dbReference type="Proteomes" id="UP000679352"/>
    </source>
</evidence>
<gene>
    <name evidence="3" type="ORF">KM031_05755</name>
</gene>
<dbReference type="RefSeq" id="WP_215503581.1">
    <property type="nucleotide sequence ID" value="NZ_CP076361.1"/>
</dbReference>
<organism evidence="3 4">
    <name type="scientific">Gemmobacter fulvus</name>
    <dbReference type="NCBI Taxonomy" id="2840474"/>
    <lineage>
        <taxon>Bacteria</taxon>
        <taxon>Pseudomonadati</taxon>
        <taxon>Pseudomonadota</taxon>
        <taxon>Alphaproteobacteria</taxon>
        <taxon>Rhodobacterales</taxon>
        <taxon>Paracoccaceae</taxon>
        <taxon>Gemmobacter</taxon>
    </lineage>
</organism>
<dbReference type="AlphaFoldDB" id="A0A975P7Q8"/>
<dbReference type="Proteomes" id="UP000679352">
    <property type="component" value="Chromosome"/>
</dbReference>
<dbReference type="Gene3D" id="2.40.50.1020">
    <property type="entry name" value="LytTr DNA-binding domain"/>
    <property type="match status" value="1"/>
</dbReference>
<feature type="domain" description="HTH LytTR-type" evidence="2">
    <location>
        <begin position="182"/>
        <end position="265"/>
    </location>
</feature>
<keyword evidence="1" id="KW-0472">Membrane</keyword>